<dbReference type="WBParaSite" id="PSAMB.scaffold6922size8585.g29304.t1">
    <property type="protein sequence ID" value="PSAMB.scaffold6922size8585.g29304.t1"/>
    <property type="gene ID" value="PSAMB.scaffold6922size8585.g29304"/>
</dbReference>
<proteinExistence type="predicted"/>
<accession>A0A914XBR0</accession>
<feature type="chain" id="PRO_5036719240" evidence="2">
    <location>
        <begin position="24"/>
        <end position="185"/>
    </location>
</feature>
<protein>
    <submittedName>
        <fullName evidence="4">Astakine</fullName>
    </submittedName>
</protein>
<keyword evidence="2" id="KW-0732">Signal</keyword>
<dbReference type="AlphaFoldDB" id="A0A914XBR0"/>
<reference evidence="4" key="1">
    <citation type="submission" date="2022-11" db="UniProtKB">
        <authorList>
            <consortium name="WormBaseParasite"/>
        </authorList>
    </citation>
    <scope>IDENTIFICATION</scope>
</reference>
<evidence type="ECO:0000313" key="4">
    <source>
        <dbReference type="WBParaSite" id="PSAMB.scaffold6922size8585.g29304.t1"/>
    </source>
</evidence>
<name>A0A914XBR0_9BILA</name>
<keyword evidence="3" id="KW-1185">Reference proteome</keyword>
<dbReference type="Proteomes" id="UP000887566">
    <property type="component" value="Unplaced"/>
</dbReference>
<feature type="region of interest" description="Disordered" evidence="1">
    <location>
        <begin position="117"/>
        <end position="153"/>
    </location>
</feature>
<organism evidence="3 4">
    <name type="scientific">Plectus sambesii</name>
    <dbReference type="NCBI Taxonomy" id="2011161"/>
    <lineage>
        <taxon>Eukaryota</taxon>
        <taxon>Metazoa</taxon>
        <taxon>Ecdysozoa</taxon>
        <taxon>Nematoda</taxon>
        <taxon>Chromadorea</taxon>
        <taxon>Plectida</taxon>
        <taxon>Plectina</taxon>
        <taxon>Plectoidea</taxon>
        <taxon>Plectidae</taxon>
        <taxon>Plectus</taxon>
    </lineage>
</organism>
<evidence type="ECO:0000313" key="3">
    <source>
        <dbReference type="Proteomes" id="UP000887566"/>
    </source>
</evidence>
<sequence length="185" mass="19093">MVAAGSLMFRIAFLFISIQAAFTEQTPVVCDAKTPCRTAGECCVEDASGSGRGICSRKLQRGATCRMTGGYDVVKDLYIATTSAPATCGCDDSKKLACFPNVGGGGKVPPKLPAGALPPGMALPGPTLPPGALPPGMHLPGRRKRSAGINIDNLAEGDSDTLLQYLKSSQAPSHSVSRGTEDKLI</sequence>
<evidence type="ECO:0000256" key="2">
    <source>
        <dbReference type="SAM" id="SignalP"/>
    </source>
</evidence>
<evidence type="ECO:0000256" key="1">
    <source>
        <dbReference type="SAM" id="MobiDB-lite"/>
    </source>
</evidence>
<feature type="signal peptide" evidence="2">
    <location>
        <begin position="1"/>
        <end position="23"/>
    </location>
</feature>